<gene>
    <name evidence="5" type="ORF">GTA08_BOTSDO06910</name>
    <name evidence="4" type="ORF">GTA08_BOTSDO11103</name>
</gene>
<feature type="domain" description="DUF3533" evidence="3">
    <location>
        <begin position="70"/>
        <end position="474"/>
    </location>
</feature>
<feature type="transmembrane region" description="Helical" evidence="2">
    <location>
        <begin position="271"/>
        <end position="299"/>
    </location>
</feature>
<name>A0A8H4IVT0_9PEZI</name>
<dbReference type="PANTHER" id="PTHR34814">
    <property type="entry name" value="NITROSOGUANIDINE RESISTANCE PROTEIN SNG1"/>
    <property type="match status" value="1"/>
</dbReference>
<dbReference type="InterPro" id="IPR053001">
    <property type="entry name" value="MNNG_permease-like"/>
</dbReference>
<evidence type="ECO:0000313" key="5">
    <source>
        <dbReference type="EMBL" id="KAF4306048.1"/>
    </source>
</evidence>
<dbReference type="PANTHER" id="PTHR34814:SF1">
    <property type="entry name" value="NITROSOGUANIDINE RESISTANCE PROTEIN SNG1"/>
    <property type="match status" value="1"/>
</dbReference>
<evidence type="ECO:0000313" key="4">
    <source>
        <dbReference type="EMBL" id="KAF4301205.1"/>
    </source>
</evidence>
<dbReference type="EMBL" id="WWBZ02000040">
    <property type="protein sequence ID" value="KAF4306048.1"/>
    <property type="molecule type" value="Genomic_DNA"/>
</dbReference>
<protein>
    <submittedName>
        <fullName evidence="5">Putative mnng and nitrosoguanidine resistance protein</fullName>
    </submittedName>
</protein>
<keyword evidence="2" id="KW-0812">Transmembrane</keyword>
<feature type="transmembrane region" description="Helical" evidence="2">
    <location>
        <begin position="320"/>
        <end position="341"/>
    </location>
</feature>
<feature type="compositionally biased region" description="Basic and acidic residues" evidence="1">
    <location>
        <begin position="1"/>
        <end position="17"/>
    </location>
</feature>
<feature type="transmembrane region" description="Helical" evidence="2">
    <location>
        <begin position="459"/>
        <end position="483"/>
    </location>
</feature>
<dbReference type="InterPro" id="IPR022703">
    <property type="entry name" value="DUF3533"/>
</dbReference>
<keyword evidence="2" id="KW-1133">Transmembrane helix</keyword>
<feature type="region of interest" description="Disordered" evidence="1">
    <location>
        <begin position="1"/>
        <end position="48"/>
    </location>
</feature>
<dbReference type="GO" id="GO:0016020">
    <property type="term" value="C:membrane"/>
    <property type="evidence" value="ECO:0007669"/>
    <property type="project" value="TreeGrafter"/>
</dbReference>
<sequence>MPPRLWDRGRSPNHESHSSTASEKQASDRPDQGENGQMNKQKDPPRPVGFWDHRLRSVRLEAFRKWGYTTVVLMTFILAVLSLYWAVFFHLPANLKNLVIYVVDMDGAAPYSQSITGHASLVGPGITELANQMIMQPDTLGFRIMPGSDFNNDPIQVRQAVYNQEAWAAIVINPNATALLYSAVETGNSSYEPMGACQLIYVEARDETTYLNYIMPLLDQFMTEATSTIGQRWASTALQNDSTPSALANLRAAPQALSPAIGFSQFNLRPFYPYVATPAVSIGLIYLIIISFFSFSFYLPIHLKYLKPEGHPPLKFWQLICWRWLATIAAYIFLSLAYSLISLAFQINFSGGNPVDSEVLPTVAAYGNPDAYGRGSFPVYWMLNFLGMTALGLACENMAMLVGQPWMGLWLIFWVISNVSTSFYNIDTEPAFYRWGYAWPLHHVVQGSRTILFDLHSQIGLNFGVLIAWAAVNTALFPFMCYFMRYKTRHGLHEYWA</sequence>
<accession>A0A8H4IVT0</accession>
<evidence type="ECO:0000259" key="3">
    <source>
        <dbReference type="Pfam" id="PF12051"/>
    </source>
</evidence>
<reference evidence="5 6" key="1">
    <citation type="submission" date="2020-04" db="EMBL/GenBank/DDBJ databases">
        <title>Genome Assembly and Annotation of Botryosphaeria dothidea sdau 11-99, a Latent Pathogen of Apple Fruit Ring Rot in China.</title>
        <authorList>
            <person name="Yu C."/>
            <person name="Diao Y."/>
            <person name="Lu Q."/>
            <person name="Zhao J."/>
            <person name="Cui S."/>
            <person name="Peng C."/>
            <person name="He B."/>
            <person name="Liu H."/>
        </authorList>
    </citation>
    <scope>NUCLEOTIDE SEQUENCE [LARGE SCALE GENOMIC DNA]</scope>
    <source>
        <strain evidence="6">sdau11-99</strain>
        <strain evidence="5">Sdau11-99</strain>
    </source>
</reference>
<evidence type="ECO:0000256" key="2">
    <source>
        <dbReference type="SAM" id="Phobius"/>
    </source>
</evidence>
<feature type="transmembrane region" description="Helical" evidence="2">
    <location>
        <begin position="66"/>
        <end position="87"/>
    </location>
</feature>
<dbReference type="EMBL" id="WWBZ02000082">
    <property type="protein sequence ID" value="KAF4301205.1"/>
    <property type="molecule type" value="Genomic_DNA"/>
</dbReference>
<feature type="transmembrane region" description="Helical" evidence="2">
    <location>
        <begin position="407"/>
        <end position="426"/>
    </location>
</feature>
<dbReference type="Pfam" id="PF12051">
    <property type="entry name" value="DUF3533"/>
    <property type="match status" value="1"/>
</dbReference>
<keyword evidence="6" id="KW-1185">Reference proteome</keyword>
<dbReference type="AlphaFoldDB" id="A0A8H4IVT0"/>
<proteinExistence type="predicted"/>
<dbReference type="OrthoDB" id="2140105at2759"/>
<feature type="transmembrane region" description="Helical" evidence="2">
    <location>
        <begin position="377"/>
        <end position="395"/>
    </location>
</feature>
<evidence type="ECO:0000313" key="6">
    <source>
        <dbReference type="Proteomes" id="UP000572817"/>
    </source>
</evidence>
<comment type="caution">
    <text evidence="5">The sequence shown here is derived from an EMBL/GenBank/DDBJ whole genome shotgun (WGS) entry which is preliminary data.</text>
</comment>
<organism evidence="5 6">
    <name type="scientific">Botryosphaeria dothidea</name>
    <dbReference type="NCBI Taxonomy" id="55169"/>
    <lineage>
        <taxon>Eukaryota</taxon>
        <taxon>Fungi</taxon>
        <taxon>Dikarya</taxon>
        <taxon>Ascomycota</taxon>
        <taxon>Pezizomycotina</taxon>
        <taxon>Dothideomycetes</taxon>
        <taxon>Dothideomycetes incertae sedis</taxon>
        <taxon>Botryosphaeriales</taxon>
        <taxon>Botryosphaeriaceae</taxon>
        <taxon>Botryosphaeria</taxon>
    </lineage>
</organism>
<dbReference type="Proteomes" id="UP000572817">
    <property type="component" value="Unassembled WGS sequence"/>
</dbReference>
<evidence type="ECO:0000256" key="1">
    <source>
        <dbReference type="SAM" id="MobiDB-lite"/>
    </source>
</evidence>
<keyword evidence="2" id="KW-0472">Membrane</keyword>